<dbReference type="InterPro" id="IPR036390">
    <property type="entry name" value="WH_DNA-bd_sf"/>
</dbReference>
<sequence>MEQNTLKVTSVLADPTRFSIYQYVAKQHREVTVQEVAEVFDIHVNVARLHLTKLESVSLLASETKKTGKGGRPSRCYYISDQGVHIQFPFRDYHRLAVLAMESLASFGEEGQLALNRLGHSFGKEAVLSYLKDTNTIGESLDLSEKMNVVEMVAAQQGLNPELSYDAEEKVIHFQIYNCPFKELLPSHSGSLCKMHHALMKGMFEGVFQDVSFTEQSLMDGSRNSSCSYTAVQLS</sequence>
<accession>A0ABW0YRJ4</accession>
<reference evidence="3" key="1">
    <citation type="journal article" date="2019" name="Int. J. Syst. Evol. Microbiol.">
        <title>The Global Catalogue of Microorganisms (GCM) 10K type strain sequencing project: providing services to taxonomists for standard genome sequencing and annotation.</title>
        <authorList>
            <consortium name="The Broad Institute Genomics Platform"/>
            <consortium name="The Broad Institute Genome Sequencing Center for Infectious Disease"/>
            <person name="Wu L."/>
            <person name="Ma J."/>
        </authorList>
    </citation>
    <scope>NUCLEOTIDE SEQUENCE [LARGE SCALE GENOMIC DNA]</scope>
    <source>
        <strain evidence="3">CECT 7184</strain>
    </source>
</reference>
<dbReference type="InterPro" id="IPR011991">
    <property type="entry name" value="ArsR-like_HTH"/>
</dbReference>
<dbReference type="Pfam" id="PF12840">
    <property type="entry name" value="HTH_20"/>
    <property type="match status" value="1"/>
</dbReference>
<dbReference type="CDD" id="cd00090">
    <property type="entry name" value="HTH_ARSR"/>
    <property type="match status" value="1"/>
</dbReference>
<evidence type="ECO:0000256" key="1">
    <source>
        <dbReference type="ARBA" id="ARBA00023125"/>
    </source>
</evidence>
<dbReference type="Proteomes" id="UP001596142">
    <property type="component" value="Unassembled WGS sequence"/>
</dbReference>
<dbReference type="RefSeq" id="WP_385941067.1">
    <property type="nucleotide sequence ID" value="NZ_JBHSOZ010000005.1"/>
</dbReference>
<evidence type="ECO:0000313" key="2">
    <source>
        <dbReference type="EMBL" id="MFC5713347.1"/>
    </source>
</evidence>
<dbReference type="Gene3D" id="1.10.10.10">
    <property type="entry name" value="Winged helix-like DNA-binding domain superfamily/Winged helix DNA-binding domain"/>
    <property type="match status" value="1"/>
</dbReference>
<dbReference type="EMBL" id="JBHSOZ010000005">
    <property type="protein sequence ID" value="MFC5713347.1"/>
    <property type="molecule type" value="Genomic_DNA"/>
</dbReference>
<protein>
    <submittedName>
        <fullName evidence="2">Helix-turn-helix transcriptional regulator</fullName>
    </submittedName>
</protein>
<proteinExistence type="predicted"/>
<comment type="caution">
    <text evidence="2">The sequence shown here is derived from an EMBL/GenBank/DDBJ whole genome shotgun (WGS) entry which is preliminary data.</text>
</comment>
<gene>
    <name evidence="2" type="ORF">ACFPU1_11165</name>
</gene>
<evidence type="ECO:0000313" key="3">
    <source>
        <dbReference type="Proteomes" id="UP001596142"/>
    </source>
</evidence>
<dbReference type="InterPro" id="IPR036388">
    <property type="entry name" value="WH-like_DNA-bd_sf"/>
</dbReference>
<dbReference type="SUPFAM" id="SSF46785">
    <property type="entry name" value="Winged helix' DNA-binding domain"/>
    <property type="match status" value="1"/>
</dbReference>
<organism evidence="2 3">
    <name type="scientific">Thalassorhabdus alkalitolerans</name>
    <dbReference type="NCBI Taxonomy" id="2282697"/>
    <lineage>
        <taxon>Bacteria</taxon>
        <taxon>Bacillati</taxon>
        <taxon>Bacillota</taxon>
        <taxon>Bacilli</taxon>
        <taxon>Bacillales</taxon>
        <taxon>Bacillaceae</taxon>
        <taxon>Thalassorhabdus</taxon>
    </lineage>
</organism>
<keyword evidence="3" id="KW-1185">Reference proteome</keyword>
<keyword evidence="1" id="KW-0238">DNA-binding</keyword>
<name>A0ABW0YRJ4_9BACI</name>